<evidence type="ECO:0000256" key="11">
    <source>
        <dbReference type="ARBA" id="ARBA00023239"/>
    </source>
</evidence>
<dbReference type="SUPFAM" id="SSF48150">
    <property type="entry name" value="DNA-glycosylase"/>
    <property type="match status" value="1"/>
</dbReference>
<comment type="similarity">
    <text evidence="1 15">Belongs to the Nth/MutY family.</text>
</comment>
<comment type="catalytic activity">
    <reaction evidence="14 15">
        <text>2'-deoxyribonucleotide-(2'-deoxyribose 5'-phosphate)-2'-deoxyribonucleotide-DNA = a 3'-end 2'-deoxyribonucleotide-(2,3-dehydro-2,3-deoxyribose 5'-phosphate)-DNA + a 5'-end 5'-phospho-2'-deoxyribonucleoside-DNA + H(+)</text>
        <dbReference type="Rhea" id="RHEA:66592"/>
        <dbReference type="Rhea" id="RHEA-COMP:13180"/>
        <dbReference type="Rhea" id="RHEA-COMP:16897"/>
        <dbReference type="Rhea" id="RHEA-COMP:17067"/>
        <dbReference type="ChEBI" id="CHEBI:15378"/>
        <dbReference type="ChEBI" id="CHEBI:136412"/>
        <dbReference type="ChEBI" id="CHEBI:157695"/>
        <dbReference type="ChEBI" id="CHEBI:167181"/>
        <dbReference type="EC" id="4.2.99.18"/>
    </reaction>
</comment>
<dbReference type="InterPro" id="IPR000445">
    <property type="entry name" value="HhH_motif"/>
</dbReference>
<dbReference type="Gene3D" id="1.10.340.30">
    <property type="entry name" value="Hypothetical protein, domain 2"/>
    <property type="match status" value="1"/>
</dbReference>
<evidence type="ECO:0000259" key="17">
    <source>
        <dbReference type="SMART" id="SM00478"/>
    </source>
</evidence>
<dbReference type="GO" id="GO:0006285">
    <property type="term" value="P:base-excision repair, AP site formation"/>
    <property type="evidence" value="ECO:0007669"/>
    <property type="project" value="UniProtKB-UniRule"/>
</dbReference>
<evidence type="ECO:0000256" key="12">
    <source>
        <dbReference type="ARBA" id="ARBA00023242"/>
    </source>
</evidence>
<keyword evidence="5 15" id="KW-0378">Hydrolase</keyword>
<feature type="compositionally biased region" description="Basic residues" evidence="16">
    <location>
        <begin position="130"/>
        <end position="139"/>
    </location>
</feature>
<keyword evidence="3" id="KW-0479">Metal-binding</keyword>
<feature type="compositionally biased region" description="Low complexity" evidence="16">
    <location>
        <begin position="96"/>
        <end position="112"/>
    </location>
</feature>
<feature type="compositionally biased region" description="Basic and acidic residues" evidence="16">
    <location>
        <begin position="48"/>
        <end position="58"/>
    </location>
</feature>
<keyword evidence="10 15" id="KW-0234">DNA repair</keyword>
<dbReference type="GO" id="GO:0051539">
    <property type="term" value="F:4 iron, 4 sulfur cluster binding"/>
    <property type="evidence" value="ECO:0007669"/>
    <property type="project" value="UniProtKB-KW"/>
</dbReference>
<dbReference type="FunFam" id="1.10.340.30:FF:000014">
    <property type="entry name" value="Endonuclease III homolog"/>
    <property type="match status" value="1"/>
</dbReference>
<proteinExistence type="inferred from homology"/>
<sequence length="434" mass="47777">MTTSRFVRGTAKIATTISQADFAPRRQTRSFAASLQAFAYNGPGSSREAGKEGVKSEDSGDELSSLSSAGSACDLDIEDLPFGTAPSRKRKRGVDTPSTAVTTISTTTSTRTSPRKQGVKFEDGTIGKPGKARKTKRQPAKRIVNAAGDEEVQPPGDWEEIYEAVREMRKEKLAPVDTMGCETLAEEHMTPRDKRFQTLIALMLSSQTKDTTNAIAMHRLQTELPSPGLTLENILDVEPAKLNEMIFVVGFHNNKTKYIKAAALILRDQYGGDIPDTIEGLMSLPGVGPKMAYLCMSAAWGRTEGIGVDVHVHRITNLWGWHKTKGPEETRAALEAWLPKDRWHEINHLLVGFGQTICLPVGRKCGSCTLSEKGLCPSAVVEKKRVVKRMKREEVKWDEAFDGVEAKKAEDVVVREDVVIKDEDPIVKEEDTVV</sequence>
<dbReference type="PANTHER" id="PTHR43286:SF1">
    <property type="entry name" value="ENDONUCLEASE III-LIKE PROTEIN 1"/>
    <property type="match status" value="1"/>
</dbReference>
<comment type="function">
    <text evidence="15">Bifunctional DNA N-glycosylase with associated apurinic/apyrimidinic (AP) lyase function that catalyzes the first step in base excision repair (BER), the primary repair pathway for the repair of oxidative DNA damage. The DNA N-glycosylase activity releases the damaged DNA base from DNA by cleaving the N-glycosidic bond, leaving an AP site. The AP lyase activity cleaves the phosphodiester bond 3' to the AP site by a beta-elimination. Primarily recognizes and repairs oxidative base damage of pyrimidines.</text>
</comment>
<dbReference type="SMART" id="SM00478">
    <property type="entry name" value="ENDO3c"/>
    <property type="match status" value="1"/>
</dbReference>
<dbReference type="Gene3D" id="1.10.1670.10">
    <property type="entry name" value="Helix-hairpin-Helix base-excision DNA repair enzymes (C-terminal)"/>
    <property type="match status" value="1"/>
</dbReference>
<feature type="compositionally biased region" description="Low complexity" evidence="16">
    <location>
        <begin position="62"/>
        <end position="72"/>
    </location>
</feature>
<evidence type="ECO:0000256" key="14">
    <source>
        <dbReference type="ARBA" id="ARBA00044632"/>
    </source>
</evidence>
<evidence type="ECO:0000256" key="10">
    <source>
        <dbReference type="ARBA" id="ARBA00023204"/>
    </source>
</evidence>
<evidence type="ECO:0000256" key="5">
    <source>
        <dbReference type="ARBA" id="ARBA00022801"/>
    </source>
</evidence>
<dbReference type="Pfam" id="PF00633">
    <property type="entry name" value="HHH"/>
    <property type="match status" value="1"/>
</dbReference>
<keyword evidence="11 15" id="KW-0456">Lyase</keyword>
<feature type="domain" description="HhH-GPD" evidence="17">
    <location>
        <begin position="204"/>
        <end position="356"/>
    </location>
</feature>
<keyword evidence="9 15" id="KW-0496">Mitochondrion</keyword>
<comment type="caution">
    <text evidence="18">The sequence shown here is derived from an EMBL/GenBank/DDBJ whole genome shotgun (WGS) entry which is preliminary data.</text>
</comment>
<keyword evidence="2" id="KW-0004">4Fe-4S</keyword>
<dbReference type="Pfam" id="PF00730">
    <property type="entry name" value="HhH-GPD"/>
    <property type="match status" value="1"/>
</dbReference>
<evidence type="ECO:0000256" key="15">
    <source>
        <dbReference type="HAMAP-Rule" id="MF_03183"/>
    </source>
</evidence>
<evidence type="ECO:0000256" key="16">
    <source>
        <dbReference type="SAM" id="MobiDB-lite"/>
    </source>
</evidence>
<dbReference type="GO" id="GO:0005634">
    <property type="term" value="C:nucleus"/>
    <property type="evidence" value="ECO:0007669"/>
    <property type="project" value="UniProtKB-SubCell"/>
</dbReference>
<organism evidence="18 19">
    <name type="scientific">Cladonia borealis</name>
    <dbReference type="NCBI Taxonomy" id="184061"/>
    <lineage>
        <taxon>Eukaryota</taxon>
        <taxon>Fungi</taxon>
        <taxon>Dikarya</taxon>
        <taxon>Ascomycota</taxon>
        <taxon>Pezizomycotina</taxon>
        <taxon>Lecanoromycetes</taxon>
        <taxon>OSLEUM clade</taxon>
        <taxon>Lecanoromycetidae</taxon>
        <taxon>Lecanorales</taxon>
        <taxon>Lecanorineae</taxon>
        <taxon>Cladoniaceae</taxon>
        <taxon>Cladonia</taxon>
    </lineage>
</organism>
<evidence type="ECO:0000256" key="4">
    <source>
        <dbReference type="ARBA" id="ARBA00022763"/>
    </source>
</evidence>
<dbReference type="CDD" id="cd00056">
    <property type="entry name" value="ENDO3c"/>
    <property type="match status" value="1"/>
</dbReference>
<evidence type="ECO:0000256" key="7">
    <source>
        <dbReference type="ARBA" id="ARBA00023004"/>
    </source>
</evidence>
<keyword evidence="12 15" id="KW-0539">Nucleus</keyword>
<dbReference type="InterPro" id="IPR023170">
    <property type="entry name" value="HhH_base_excis_C"/>
</dbReference>
<keyword evidence="6" id="KW-0809">Transit peptide</keyword>
<dbReference type="EMBL" id="JAFEKC020000003">
    <property type="protein sequence ID" value="KAK0516064.1"/>
    <property type="molecule type" value="Genomic_DNA"/>
</dbReference>
<dbReference type="Proteomes" id="UP001166286">
    <property type="component" value="Unassembled WGS sequence"/>
</dbReference>
<evidence type="ECO:0000256" key="2">
    <source>
        <dbReference type="ARBA" id="ARBA00022485"/>
    </source>
</evidence>
<comment type="caution">
    <text evidence="15">Lacks conserved residue(s) required for the propagation of feature annotation.</text>
</comment>
<keyword evidence="13 15" id="KW-0326">Glycosidase</keyword>
<name>A0AA39R9A0_9LECA</name>
<feature type="region of interest" description="Disordered" evidence="16">
    <location>
        <begin position="39"/>
        <end position="139"/>
    </location>
</feature>
<evidence type="ECO:0000256" key="1">
    <source>
        <dbReference type="ARBA" id="ARBA00008343"/>
    </source>
</evidence>
<dbReference type="GO" id="GO:0000703">
    <property type="term" value="F:oxidized pyrimidine nucleobase lesion DNA N-glycosylase activity"/>
    <property type="evidence" value="ECO:0007669"/>
    <property type="project" value="UniProtKB-UniRule"/>
</dbReference>
<evidence type="ECO:0000256" key="13">
    <source>
        <dbReference type="ARBA" id="ARBA00023295"/>
    </source>
</evidence>
<reference evidence="18" key="1">
    <citation type="submission" date="2023-03" db="EMBL/GenBank/DDBJ databases">
        <title>Complete genome of Cladonia borealis.</title>
        <authorList>
            <person name="Park H."/>
        </authorList>
    </citation>
    <scope>NUCLEOTIDE SEQUENCE</scope>
    <source>
        <strain evidence="18">ANT050790</strain>
    </source>
</reference>
<evidence type="ECO:0000256" key="8">
    <source>
        <dbReference type="ARBA" id="ARBA00023014"/>
    </source>
</evidence>
<dbReference type="GO" id="GO:0003677">
    <property type="term" value="F:DNA binding"/>
    <property type="evidence" value="ECO:0007669"/>
    <property type="project" value="UniProtKB-UniRule"/>
</dbReference>
<protein>
    <recommendedName>
        <fullName evidence="15">Endonuclease III homolog</fullName>
        <ecNumber evidence="15">3.2.2.-</ecNumber>
        <ecNumber evidence="15">4.2.99.18</ecNumber>
    </recommendedName>
    <alternativeName>
        <fullName evidence="15">Bifunctional DNA N-glycosylase/DNA-(apurinic or apyrimidinic site) lyase</fullName>
        <shortName evidence="15">DNA glycosylase/AP lyase</shortName>
    </alternativeName>
</protein>
<dbReference type="PROSITE" id="PS01155">
    <property type="entry name" value="ENDONUCLEASE_III_2"/>
    <property type="match status" value="1"/>
</dbReference>
<evidence type="ECO:0000256" key="3">
    <source>
        <dbReference type="ARBA" id="ARBA00022723"/>
    </source>
</evidence>
<keyword evidence="7" id="KW-0408">Iron</keyword>
<dbReference type="GO" id="GO:0006289">
    <property type="term" value="P:nucleotide-excision repair"/>
    <property type="evidence" value="ECO:0007669"/>
    <property type="project" value="TreeGrafter"/>
</dbReference>
<accession>A0AA39R9A0</accession>
<dbReference type="GO" id="GO:0005739">
    <property type="term" value="C:mitochondrion"/>
    <property type="evidence" value="ECO:0007669"/>
    <property type="project" value="UniProtKB-SubCell"/>
</dbReference>
<evidence type="ECO:0000313" key="19">
    <source>
        <dbReference type="Proteomes" id="UP001166286"/>
    </source>
</evidence>
<evidence type="ECO:0000313" key="18">
    <source>
        <dbReference type="EMBL" id="KAK0516064.1"/>
    </source>
</evidence>
<dbReference type="GO" id="GO:0046872">
    <property type="term" value="F:metal ion binding"/>
    <property type="evidence" value="ECO:0007669"/>
    <property type="project" value="UniProtKB-KW"/>
</dbReference>
<dbReference type="GO" id="GO:0140078">
    <property type="term" value="F:class I DNA-(apurinic or apyrimidinic site) endonuclease activity"/>
    <property type="evidence" value="ECO:0007669"/>
    <property type="project" value="UniProtKB-EC"/>
</dbReference>
<keyword evidence="19" id="KW-1185">Reference proteome</keyword>
<dbReference type="AlphaFoldDB" id="A0AA39R9A0"/>
<comment type="subcellular location">
    <subcellularLocation>
        <location evidence="15">Nucleus</location>
    </subcellularLocation>
    <subcellularLocation>
        <location evidence="15">Mitochondrion</location>
    </subcellularLocation>
</comment>
<dbReference type="EC" id="4.2.99.18" evidence="15"/>
<dbReference type="HAMAP" id="MF_03183">
    <property type="entry name" value="Endonuclease_III_Nth"/>
    <property type="match status" value="1"/>
</dbReference>
<gene>
    <name evidence="15" type="primary">NTH1</name>
    <name evidence="18" type="ORF">JMJ35_002098</name>
</gene>
<evidence type="ECO:0000256" key="9">
    <source>
        <dbReference type="ARBA" id="ARBA00023128"/>
    </source>
</evidence>
<evidence type="ECO:0000256" key="6">
    <source>
        <dbReference type="ARBA" id="ARBA00022946"/>
    </source>
</evidence>
<dbReference type="InterPro" id="IPR004036">
    <property type="entry name" value="Endonuclease-III-like_CS2"/>
</dbReference>
<keyword evidence="8" id="KW-0411">Iron-sulfur</keyword>
<dbReference type="PANTHER" id="PTHR43286">
    <property type="entry name" value="ENDONUCLEASE III-LIKE PROTEIN 1"/>
    <property type="match status" value="1"/>
</dbReference>
<dbReference type="InterPro" id="IPR011257">
    <property type="entry name" value="DNA_glycosylase"/>
</dbReference>
<dbReference type="EC" id="3.2.2.-" evidence="15"/>
<keyword evidence="4 15" id="KW-0227">DNA damage</keyword>
<dbReference type="InterPro" id="IPR003265">
    <property type="entry name" value="HhH-GPD_domain"/>
</dbReference>
<dbReference type="InterPro" id="IPR030841">
    <property type="entry name" value="NTH1"/>
</dbReference>
<dbReference type="FunFam" id="1.10.1670.10:FF:000027">
    <property type="entry name" value="Endonuclease III homolog"/>
    <property type="match status" value="1"/>
</dbReference>